<dbReference type="SUPFAM" id="SSF52151">
    <property type="entry name" value="FabD/lysophospholipase-like"/>
    <property type="match status" value="1"/>
</dbReference>
<dbReference type="PROSITE" id="PS52004">
    <property type="entry name" value="KS3_2"/>
    <property type="match status" value="1"/>
</dbReference>
<dbReference type="Pfam" id="PF08659">
    <property type="entry name" value="KR"/>
    <property type="match status" value="1"/>
</dbReference>
<evidence type="ECO:0000313" key="14">
    <source>
        <dbReference type="Proteomes" id="UP000287563"/>
    </source>
</evidence>
<dbReference type="InterPro" id="IPR006162">
    <property type="entry name" value="Ppantetheine_attach_site"/>
</dbReference>
<evidence type="ECO:0000256" key="4">
    <source>
        <dbReference type="ARBA" id="ARBA00022450"/>
    </source>
</evidence>
<dbReference type="InterPro" id="IPR016039">
    <property type="entry name" value="Thiolase-like"/>
</dbReference>
<dbReference type="InterPro" id="IPR001227">
    <property type="entry name" value="Ac_transferase_dom_sf"/>
</dbReference>
<dbReference type="Pfam" id="PF00668">
    <property type="entry name" value="Condensation"/>
    <property type="match status" value="1"/>
</dbReference>
<dbReference type="GO" id="GO:0005737">
    <property type="term" value="C:cytoplasm"/>
    <property type="evidence" value="ECO:0007669"/>
    <property type="project" value="TreeGrafter"/>
</dbReference>
<comment type="cofactor">
    <cofactor evidence="1">
        <name>pantetheine 4'-phosphate</name>
        <dbReference type="ChEBI" id="CHEBI:47942"/>
    </cofactor>
</comment>
<keyword evidence="8" id="KW-0677">Repeat</keyword>
<dbReference type="InterPro" id="IPR029063">
    <property type="entry name" value="SAM-dependent_MTases_sf"/>
</dbReference>
<dbReference type="SUPFAM" id="SSF56801">
    <property type="entry name" value="Acetyl-CoA synthetase-like"/>
    <property type="match status" value="1"/>
</dbReference>
<dbReference type="InterPro" id="IPR020841">
    <property type="entry name" value="PKS_Beta-ketoAc_synthase_dom"/>
</dbReference>
<dbReference type="FunFam" id="3.30.559.30:FF:000006">
    <property type="entry name" value="Yersiniabactin polyketide/non-ribosomal peptide synthetase"/>
    <property type="match status" value="1"/>
</dbReference>
<comment type="similarity">
    <text evidence="10">In the C-terminal section; belongs to the NRP synthetase family.</text>
</comment>
<dbReference type="InterPro" id="IPR023213">
    <property type="entry name" value="CAT-like_dom_sf"/>
</dbReference>
<organism evidence="13 14">
    <name type="scientific">Photobacterium chitinilyticum</name>
    <dbReference type="NCBI Taxonomy" id="2485123"/>
    <lineage>
        <taxon>Bacteria</taxon>
        <taxon>Pseudomonadati</taxon>
        <taxon>Pseudomonadota</taxon>
        <taxon>Gammaproteobacteria</taxon>
        <taxon>Vibrionales</taxon>
        <taxon>Vibrionaceae</taxon>
        <taxon>Photobacterium</taxon>
    </lineage>
</organism>
<evidence type="ECO:0000256" key="6">
    <source>
        <dbReference type="ARBA" id="ARBA00022598"/>
    </source>
</evidence>
<keyword evidence="7" id="KW-0808">Transferase</keyword>
<dbReference type="SUPFAM" id="SSF47336">
    <property type="entry name" value="ACP-like"/>
    <property type="match status" value="2"/>
</dbReference>
<dbReference type="Gene3D" id="3.40.50.720">
    <property type="entry name" value="NAD(P)-binding Rossmann-like Domain"/>
    <property type="match status" value="1"/>
</dbReference>
<dbReference type="PROSITE" id="PS00606">
    <property type="entry name" value="KS3_1"/>
    <property type="match status" value="1"/>
</dbReference>
<gene>
    <name evidence="13" type="ORF">EDI28_09975</name>
</gene>
<keyword evidence="6" id="KW-0436">Ligase</keyword>
<dbReference type="InterPro" id="IPR020845">
    <property type="entry name" value="AMP-binding_CS"/>
</dbReference>
<dbReference type="Pfam" id="PF00698">
    <property type="entry name" value="Acyl_transf_1"/>
    <property type="match status" value="1"/>
</dbReference>
<dbReference type="PANTHER" id="PTHR43775">
    <property type="entry name" value="FATTY ACID SYNTHASE"/>
    <property type="match status" value="1"/>
</dbReference>
<dbReference type="InterPro" id="IPR000873">
    <property type="entry name" value="AMP-dep_synth/lig_dom"/>
</dbReference>
<comment type="caution">
    <text evidence="13">The sequence shown here is derived from an EMBL/GenBank/DDBJ whole genome shotgun (WGS) entry which is preliminary data.</text>
</comment>
<dbReference type="EMBL" id="RJLM01000003">
    <property type="protein sequence ID" value="RWX55669.1"/>
    <property type="molecule type" value="Genomic_DNA"/>
</dbReference>
<evidence type="ECO:0000256" key="5">
    <source>
        <dbReference type="ARBA" id="ARBA00022553"/>
    </source>
</evidence>
<dbReference type="Pfam" id="PF00550">
    <property type="entry name" value="PP-binding"/>
    <property type="match status" value="2"/>
</dbReference>
<dbReference type="GO" id="GO:0031177">
    <property type="term" value="F:phosphopantetheine binding"/>
    <property type="evidence" value="ECO:0007669"/>
    <property type="project" value="InterPro"/>
</dbReference>
<dbReference type="GO" id="GO:0004312">
    <property type="term" value="F:fatty acid synthase activity"/>
    <property type="evidence" value="ECO:0007669"/>
    <property type="project" value="TreeGrafter"/>
</dbReference>
<evidence type="ECO:0000256" key="3">
    <source>
        <dbReference type="ARBA" id="ARBA00006484"/>
    </source>
</evidence>
<dbReference type="Gene3D" id="3.30.559.10">
    <property type="entry name" value="Chloramphenicol acetyltransferase-like domain"/>
    <property type="match status" value="1"/>
</dbReference>
<dbReference type="Gene3D" id="3.30.70.3290">
    <property type="match status" value="1"/>
</dbReference>
<dbReference type="InterPro" id="IPR057326">
    <property type="entry name" value="KR_dom"/>
</dbReference>
<dbReference type="InterPro" id="IPR050091">
    <property type="entry name" value="PKS_NRPS_Biosynth_Enz"/>
</dbReference>
<proteinExistence type="inferred from homology"/>
<dbReference type="Pfam" id="PF02801">
    <property type="entry name" value="Ketoacyl-synt_C"/>
    <property type="match status" value="1"/>
</dbReference>
<dbReference type="InterPro" id="IPR045851">
    <property type="entry name" value="AMP-bd_C_sf"/>
</dbReference>
<dbReference type="Pfam" id="PF00109">
    <property type="entry name" value="ketoacyl-synt"/>
    <property type="match status" value="1"/>
</dbReference>
<dbReference type="InterPro" id="IPR014030">
    <property type="entry name" value="Ketoacyl_synth_N"/>
</dbReference>
<dbReference type="InterPro" id="IPR016035">
    <property type="entry name" value="Acyl_Trfase/lysoPLipase"/>
</dbReference>
<comment type="pathway">
    <text evidence="2">Lipid metabolism; fatty acid biosynthesis.</text>
</comment>
<dbReference type="CDD" id="cd19535">
    <property type="entry name" value="Cyc_NRPS"/>
    <property type="match status" value="1"/>
</dbReference>
<dbReference type="CDD" id="cd02440">
    <property type="entry name" value="AdoMet_MTases"/>
    <property type="match status" value="1"/>
</dbReference>
<evidence type="ECO:0000256" key="1">
    <source>
        <dbReference type="ARBA" id="ARBA00001957"/>
    </source>
</evidence>
<dbReference type="InterPro" id="IPR020806">
    <property type="entry name" value="PKS_PP-bd"/>
</dbReference>
<dbReference type="GO" id="GO:0005886">
    <property type="term" value="C:plasma membrane"/>
    <property type="evidence" value="ECO:0007669"/>
    <property type="project" value="TreeGrafter"/>
</dbReference>
<evidence type="ECO:0000256" key="9">
    <source>
        <dbReference type="ARBA" id="ARBA00023268"/>
    </source>
</evidence>
<evidence type="ECO:0000259" key="12">
    <source>
        <dbReference type="PROSITE" id="PS52004"/>
    </source>
</evidence>
<dbReference type="InterPro" id="IPR036736">
    <property type="entry name" value="ACP-like_sf"/>
</dbReference>
<dbReference type="InterPro" id="IPR032821">
    <property type="entry name" value="PKS_assoc"/>
</dbReference>
<dbReference type="InterPro" id="IPR014043">
    <property type="entry name" value="Acyl_transferase_dom"/>
</dbReference>
<feature type="domain" description="Carrier" evidence="11">
    <location>
        <begin position="2831"/>
        <end position="2906"/>
    </location>
</feature>
<protein>
    <submittedName>
        <fullName evidence="13">Amino acid adenylation domain-containing protein</fullName>
    </submittedName>
</protein>
<sequence length="2918" mass="324062">MSYNPIAIIGMSCRFPGSNSLSQFWENIKNGTSAIHDFSQQDFPGEALESSSWHSPDFVRAGTKVDGADQFDHQFFHYSYHEAELIDPQQRLFLEACVQALDDGNYPYVLLPKWQQACVGVFGSTRQSSYDKYLPTAHAEQVTTPTTMLQLLGNDKDYLATRVAYKLGLTGPALTVQTACSSSLVAVHYACRSLQNEECDMALAGGVGISFPQGLGYYRQEGSIFADDGCCRPFGEKASGIVTGNGLGVILLKRLEDAIADNDNIHGVIVGSAVGNDGNDKVGFTAPSGLGQQDVIRQALTAANVSPDEIGLVEAHGTGTLIGDPVEIDSLTSVYREDTQRYQYCGIGSIKGNLGHLESAAGIASLVKATLSVRDAVLPATLGATPPNPHLKLHDTPFFLINETQPWEHQGRRLAAVSSFGIGGTNCHMIISQPPSPPPSTQCLDDEVHTLLVQSHTKETLEHVRHHYIDTLMSENADSVARTAILRRPAERYRMVVSGSNKEQLQAALTHAVTSKVPEDNQGLWIFSGQGSQVAEMGVHLYSQCQQFRTAFDTCCGLFAQHGVASLKSEIFAPQESSLLEQTNITQPALFTYQFALAQQLLAWGGKPKAVVGHSIGEFAAAVVAGFLPLEAAVAIVASRGQLMQMQTPPGAMAAVNMSQAEFQSIQSSWSALSIAAVNHPERITISGDVPVVNEFVTAYADKAKRLSVTKAFHSQSMDSIKAAFLQALDEVTLPVTDPSIEFISTLTGQPLQAHEMDKNYWWQQLRSPVLFAQALKCAETLSPEVVVDLGPDGSFARLARHQGLFTDDTQFLGIQKGDKEFASLLELTARCGVDAPLKEYYSQRLAPWVRVPPKQFEVTRVWPKKTERILPPLKRVRWQPQSSLLSTIRQPSKIGDGLRILLIGEYQRDVWLKQLSVLTHQTICLSHLSEVEMLSGFDLVIYLQSPVTELDDLATSFDIAAKEHLKLINSVHSQATLPLISVLPEALVINDISDKHNWTLAALTSLYQAACNEEQSKRYLCLDLDSEESIATVCSLLNQLPGSGPVLALRGPQFYEPVVEPIAASASLSLAFSSNDSALIAGYGGLGQVTGEWLLEQGVRSFGLILRRSCTELQQKAIKALRDKGADVEVIVVDICDAKALKDALEQHNIRPTLVYHTAHSGSDSSFFDAEEDAFIQTLRVKTHGVMALAEATEYLPLKQFCLFGSMVSWINGPLTSAYAAANRWQEHAAMALQEKGLPAVTILWGPWDCGLTQQKNITSQIQASGLNLLNPDSALNVLAMPNSHGLMVFDSREPEFSRAVKKLVATAPMYSHWNNRENVDTCKNQQTQFTERGVLTLSQLADLPAQEQKEQLQETVSGLVQRLLKIEAPETGRAFPTLGLDSLLLIELTSTLRNQVGFEISVRDAFQYDSIESLSAYLLKQCQKHDDIAFSATEQNNTVMIEQDMDHRYEPFPLTDLQQAFWVGRNGSLELGNVACHQYIEIELENLRPERLEQAWNRLVQRHEMMRCIILESGQQQFLQQVPHYQVAVSDMQHLSQDEQTQQLSALRERMSYQVMDPAQWPLFELRASLLPNDITRIHLDMDLLVFDVQSFRIIYGELNQLLKDPLAELPSLDLSFRDYVLAEHHQRTTDTYLQAQSFWQSKVETMPGAPQLPLRCDAESLAQPTFRTLDHRLSPMLWESFQRQAKERGLTPSTVMLTVFTQVLAQWCKSPSFTLNITYFNRKNVHPQVMSVCGDFTSLMLLPVEFEANEQFTGAAQRIQQDLWDALEHRDYSGIQVMRDLGRVSSAAADQINMPVVFTSMIGMDFDDPSQPDWELMSRQVFQINQTPQVWLDYQATEYGGALVNRWFIVDEIFDAGLIEGLFTAYTTQLEKLAREANRWDGLDCDARDESDKQVVAKLNRWQQPRSESTLHDSFLKQAQLTPDAPAVLTTTGQLTYQQLAETSQTAARAILQYKTASAKHVVVLTPKGDQAVIAALGAMMAGCVYVPVNPDYDDMRLQHVLAEVDPVLVLCSESSFGRLSELTSAECCSLEQLLNKGASVSMPLPDVSPDELAYIIFTSGSTGIPKGVLLDHRCPLNTLTAMNHVFDVSAGQRTLSLCALHHDMSVYDIFGMLISGGAVVMPDAQQHFASHWLSLIDTHKVTVINSVPALMQLLVDVAESSEQGRDHLSGLSKVMLGGDWIPLTLPERVKFLAPNCDVYSIGGPTETAVVSSWYHIESIEKGWDSIPYGRPLPNQHIELLNSAGQPVPVGVAGEICMGGLAMSQGYLNDPEMTAKKYRIDPHSGCKLFRTGDLAVLNQDGVMTLLGRIDNQVKINGVRIEPGEIECTLERHPAVNQAVVLTQNDRLHGFVTLSEGMKTQNVEQSESLDQMLLQGSEVCRQQADAEWDALEQGGDSSCQTMASDFVPQDYDQHYQEMEQLSTLVMRYALHQSGLFYQQGQCCCLPELVRELNVCDKYLKVLQSWITVLCQDGYFVQDEERIVCLEPFNAEELYQLRSKIAADVANGKPHQQKFWHLYLGCVERIEDLLQGQFNPLDLMFEQGQTDFVESWYEDNPVSQHFNRVAADAVESLINIKRNSTFRVLEFGAGIGSAARQVLPRLPEDKCQYVYTDLSDYFFAHAKNKFANYPFIDFQFYNINEDPSLFGLEDGSFDLIIGANVLHDAHNVNTSSRLLRRLLKPAGTLLLIEGTCNPRFQMVSLGFVEGLSHYEDLRLESHLPMLPADAWQSTLREAGFSRTSQFPKQGEAAECMRYHLIAAQNAASVAHFDSKVLTSWAGEHLTSQLVPQQIVALDRFPLSANGKVDRQRLQQSLTLACERNPADGLKETVPPTTESERLLAQIWGEVLNQDIADVDANFFLYGGDSLLMTRISALVREHFQLSPSLGLLLRMPELRQQAAWIEQQRHIDVEDVEEGFL</sequence>
<dbReference type="SUPFAM" id="SSF52777">
    <property type="entry name" value="CoA-dependent acyltransferases"/>
    <property type="match status" value="2"/>
</dbReference>
<reference evidence="13 14" key="1">
    <citation type="submission" date="2018-11" db="EMBL/GenBank/DDBJ databases">
        <title>Photobacterium sp. BEI247 sp. nov., a marine bacterium isolated from Yongle Blue Hole in the South China Sea.</title>
        <authorList>
            <person name="Wang X."/>
        </authorList>
    </citation>
    <scope>NUCLEOTIDE SEQUENCE [LARGE SCALE GENOMIC DNA]</scope>
    <source>
        <strain evidence="14">BEI247</strain>
    </source>
</reference>
<dbReference type="InterPro" id="IPR057737">
    <property type="entry name" value="Condensation_MtbB-like"/>
</dbReference>
<dbReference type="Proteomes" id="UP000287563">
    <property type="component" value="Unassembled WGS sequence"/>
</dbReference>
<dbReference type="CDD" id="cd00833">
    <property type="entry name" value="PKS"/>
    <property type="match status" value="1"/>
</dbReference>
<evidence type="ECO:0000313" key="13">
    <source>
        <dbReference type="EMBL" id="RWX55669.1"/>
    </source>
</evidence>
<dbReference type="UniPathway" id="UPA00094"/>
<dbReference type="InterPro" id="IPR013217">
    <property type="entry name" value="Methyltransf_12"/>
</dbReference>
<dbReference type="SMART" id="SM00822">
    <property type="entry name" value="PKS_KR"/>
    <property type="match status" value="1"/>
</dbReference>
<dbReference type="PANTHER" id="PTHR43775:SF37">
    <property type="entry name" value="SI:DKEY-61P9.11"/>
    <property type="match status" value="1"/>
</dbReference>
<dbReference type="Pfam" id="PF16197">
    <property type="entry name" value="KAsynt_C_assoc"/>
    <property type="match status" value="1"/>
</dbReference>
<dbReference type="InterPro" id="IPR010071">
    <property type="entry name" value="AA_adenyl_dom"/>
</dbReference>
<dbReference type="GO" id="GO:0009403">
    <property type="term" value="P:toxin biosynthetic process"/>
    <property type="evidence" value="ECO:0007669"/>
    <property type="project" value="UniProtKB-ARBA"/>
</dbReference>
<feature type="domain" description="Ketosynthase family 3 (KS3)" evidence="12">
    <location>
        <begin position="3"/>
        <end position="433"/>
    </location>
</feature>
<dbReference type="Gene3D" id="3.40.50.150">
    <property type="entry name" value="Vaccinia Virus protein VP39"/>
    <property type="match status" value="1"/>
</dbReference>
<dbReference type="CDD" id="cd05274">
    <property type="entry name" value="KR_FAS_SDR_x"/>
    <property type="match status" value="1"/>
</dbReference>
<dbReference type="Pfam" id="PF00501">
    <property type="entry name" value="AMP-binding"/>
    <property type="match status" value="1"/>
</dbReference>
<dbReference type="InterPro" id="IPR016036">
    <property type="entry name" value="Malonyl_transacylase_ACP-bd"/>
</dbReference>
<dbReference type="FunFam" id="3.30.559.10:FF:000023">
    <property type="entry name" value="Non-ribosomal peptide synthetase"/>
    <property type="match status" value="1"/>
</dbReference>
<evidence type="ECO:0000256" key="2">
    <source>
        <dbReference type="ARBA" id="ARBA00005194"/>
    </source>
</evidence>
<dbReference type="GO" id="GO:0004315">
    <property type="term" value="F:3-oxoacyl-[acyl-carrier-protein] synthase activity"/>
    <property type="evidence" value="ECO:0007669"/>
    <property type="project" value="InterPro"/>
</dbReference>
<dbReference type="InterPro" id="IPR001242">
    <property type="entry name" value="Condensation_dom"/>
</dbReference>
<evidence type="ECO:0000256" key="8">
    <source>
        <dbReference type="ARBA" id="ARBA00022737"/>
    </source>
</evidence>
<dbReference type="InterPro" id="IPR018201">
    <property type="entry name" value="Ketoacyl_synth_AS"/>
</dbReference>
<dbReference type="GO" id="GO:0071770">
    <property type="term" value="P:DIM/DIP cell wall layer assembly"/>
    <property type="evidence" value="ECO:0007669"/>
    <property type="project" value="TreeGrafter"/>
</dbReference>
<dbReference type="PROSITE" id="PS00012">
    <property type="entry name" value="PHOSPHOPANTETHEINE"/>
    <property type="match status" value="2"/>
</dbReference>
<dbReference type="SUPFAM" id="SSF55048">
    <property type="entry name" value="Probable ACP-binding domain of malonyl-CoA ACP transacylase"/>
    <property type="match status" value="1"/>
</dbReference>
<dbReference type="SUPFAM" id="SSF53901">
    <property type="entry name" value="Thiolase-like"/>
    <property type="match status" value="1"/>
</dbReference>
<dbReference type="Gene3D" id="3.40.50.12780">
    <property type="entry name" value="N-terminal domain of ligase-like"/>
    <property type="match status" value="1"/>
</dbReference>
<dbReference type="Gene3D" id="3.30.559.30">
    <property type="entry name" value="Nonribosomal peptide synthetase, condensation domain"/>
    <property type="match status" value="1"/>
</dbReference>
<dbReference type="SMART" id="SM00827">
    <property type="entry name" value="PKS_AT"/>
    <property type="match status" value="1"/>
</dbReference>
<evidence type="ECO:0000256" key="7">
    <source>
        <dbReference type="ARBA" id="ARBA00022679"/>
    </source>
</evidence>
<comment type="similarity">
    <text evidence="3">Belongs to the short-chain dehydrogenases/reductases (SDR) family.</text>
</comment>
<dbReference type="SUPFAM" id="SSF51735">
    <property type="entry name" value="NAD(P)-binding Rossmann-fold domains"/>
    <property type="match status" value="1"/>
</dbReference>
<evidence type="ECO:0000259" key="11">
    <source>
        <dbReference type="PROSITE" id="PS50075"/>
    </source>
</evidence>
<feature type="domain" description="Carrier" evidence="11">
    <location>
        <begin position="1349"/>
        <end position="1424"/>
    </location>
</feature>
<keyword evidence="4" id="KW-0596">Phosphopantetheine</keyword>
<dbReference type="PROSITE" id="PS00455">
    <property type="entry name" value="AMP_BINDING"/>
    <property type="match status" value="1"/>
</dbReference>
<dbReference type="Gene3D" id="1.10.1200.10">
    <property type="entry name" value="ACP-like"/>
    <property type="match status" value="2"/>
</dbReference>
<keyword evidence="9" id="KW-0511">Multifunctional enzyme</keyword>
<keyword evidence="5" id="KW-0597">Phosphoprotein</keyword>
<dbReference type="SUPFAM" id="SSF53335">
    <property type="entry name" value="S-adenosyl-L-methionine-dependent methyltransferases"/>
    <property type="match status" value="1"/>
</dbReference>
<dbReference type="InterPro" id="IPR009081">
    <property type="entry name" value="PP-bd_ACP"/>
</dbReference>
<dbReference type="GO" id="GO:0016874">
    <property type="term" value="F:ligase activity"/>
    <property type="evidence" value="ECO:0007669"/>
    <property type="project" value="UniProtKB-KW"/>
</dbReference>
<dbReference type="InterPro" id="IPR013968">
    <property type="entry name" value="PKS_KR"/>
</dbReference>
<name>A0A444JRJ2_9GAMM</name>
<dbReference type="GO" id="GO:0006633">
    <property type="term" value="P:fatty acid biosynthetic process"/>
    <property type="evidence" value="ECO:0007669"/>
    <property type="project" value="UniProtKB-UniPathway"/>
</dbReference>
<accession>A0A444JRJ2</accession>
<dbReference type="InterPro" id="IPR042099">
    <property type="entry name" value="ANL_N_sf"/>
</dbReference>
<dbReference type="PROSITE" id="PS50075">
    <property type="entry name" value="CARRIER"/>
    <property type="match status" value="2"/>
</dbReference>
<evidence type="ECO:0000256" key="10">
    <source>
        <dbReference type="ARBA" id="ARBA00029443"/>
    </source>
</evidence>
<dbReference type="Pfam" id="PF08242">
    <property type="entry name" value="Methyltransf_12"/>
    <property type="match status" value="1"/>
</dbReference>
<dbReference type="InterPro" id="IPR036291">
    <property type="entry name" value="NAD(P)-bd_dom_sf"/>
</dbReference>
<dbReference type="NCBIfam" id="TIGR01733">
    <property type="entry name" value="AA-adenyl-dom"/>
    <property type="match status" value="1"/>
</dbReference>
<dbReference type="InterPro" id="IPR014031">
    <property type="entry name" value="Ketoacyl_synth_C"/>
</dbReference>
<dbReference type="SMART" id="SM00825">
    <property type="entry name" value="PKS_KS"/>
    <property type="match status" value="1"/>
</dbReference>
<keyword evidence="14" id="KW-1185">Reference proteome</keyword>
<dbReference type="RefSeq" id="WP_128783693.1">
    <property type="nucleotide sequence ID" value="NZ_RJLM01000003.1"/>
</dbReference>
<dbReference type="Gene3D" id="3.40.366.10">
    <property type="entry name" value="Malonyl-Coenzyme A Acyl Carrier Protein, domain 2"/>
    <property type="match status" value="1"/>
</dbReference>
<dbReference type="Gene3D" id="3.30.300.30">
    <property type="match status" value="2"/>
</dbReference>
<dbReference type="SMART" id="SM00823">
    <property type="entry name" value="PKS_PP"/>
    <property type="match status" value="2"/>
</dbReference>
<dbReference type="OrthoDB" id="9778690at2"/>
<dbReference type="Gene3D" id="3.40.47.10">
    <property type="match status" value="1"/>
</dbReference>